<organism evidence="2 3">
    <name type="scientific">Streptomyces seoulensis</name>
    <dbReference type="NCBI Taxonomy" id="73044"/>
    <lineage>
        <taxon>Bacteria</taxon>
        <taxon>Bacillati</taxon>
        <taxon>Actinomycetota</taxon>
        <taxon>Actinomycetes</taxon>
        <taxon>Kitasatosporales</taxon>
        <taxon>Streptomycetaceae</taxon>
        <taxon>Streptomyces</taxon>
    </lineage>
</organism>
<sequence length="118" mass="13143">MHEAELTNRIIAASGPPAVDDLTTFLRKRIAEDKDVAAECTGPEWRTDPSDGDNAEHIARHDPARVLRESDAKIAVLDELDLAVHGQPRPFVDALLFVAQQMGLAYSDHPDYKESWRP</sequence>
<gene>
    <name evidence="2" type="ORF">D0Z67_29535</name>
</gene>
<evidence type="ECO:0000313" key="3">
    <source>
        <dbReference type="Proteomes" id="UP000292547"/>
    </source>
</evidence>
<dbReference type="STRING" id="73044.GCA_000725795_04903"/>
<keyword evidence="2" id="KW-0614">Plasmid</keyword>
<protein>
    <submittedName>
        <fullName evidence="2">Uncharacterized protein</fullName>
    </submittedName>
</protein>
<dbReference type="Pfam" id="PF19730">
    <property type="entry name" value="DUF6221"/>
    <property type="match status" value="1"/>
</dbReference>
<dbReference type="OrthoDB" id="4290974at2"/>
<evidence type="ECO:0000256" key="1">
    <source>
        <dbReference type="SAM" id="MobiDB-lite"/>
    </source>
</evidence>
<geneLocation type="plasmid" evidence="2">
    <name>unnamed</name>
</geneLocation>
<reference evidence="2 3" key="1">
    <citation type="submission" date="2018-08" db="EMBL/GenBank/DDBJ databases">
        <title>The complete genome sequence of Streptomyces seoulensis, a pioneer strain for nickel superoxide dismutase discovery.</title>
        <authorList>
            <person name="Shin J."/>
            <person name="Lee J.-S."/>
            <person name="Lee E.-J."/>
            <person name="Youn H.-D."/>
        </authorList>
    </citation>
    <scope>NUCLEOTIDE SEQUENCE [LARGE SCALE GENOMIC DNA]</scope>
    <source>
        <strain evidence="2 3">KCTC 9819</strain>
        <plasmid evidence="2 3">unnamed</plasmid>
    </source>
</reference>
<dbReference type="InterPro" id="IPR046193">
    <property type="entry name" value="DUF6221"/>
</dbReference>
<dbReference type="Proteomes" id="UP000292547">
    <property type="component" value="Plasmid unnamed"/>
</dbReference>
<dbReference type="RefSeq" id="WP_051888011.1">
    <property type="nucleotide sequence ID" value="NZ_CP032230.1"/>
</dbReference>
<keyword evidence="3" id="KW-1185">Reference proteome</keyword>
<dbReference type="EMBL" id="CP032230">
    <property type="protein sequence ID" value="QBJ94512.1"/>
    <property type="molecule type" value="Genomic_DNA"/>
</dbReference>
<feature type="compositionally biased region" description="Basic and acidic residues" evidence="1">
    <location>
        <begin position="45"/>
        <end position="61"/>
    </location>
</feature>
<proteinExistence type="predicted"/>
<accession>A0A4P6U5C8</accession>
<evidence type="ECO:0000313" key="2">
    <source>
        <dbReference type="EMBL" id="QBJ94512.1"/>
    </source>
</evidence>
<dbReference type="GeneID" id="300103037"/>
<name>A0A4P6U5C8_STRSO</name>
<dbReference type="AlphaFoldDB" id="A0A4P6U5C8"/>
<dbReference type="KEGG" id="sseo:D0Z67_29535"/>
<feature type="region of interest" description="Disordered" evidence="1">
    <location>
        <begin position="41"/>
        <end position="61"/>
    </location>
</feature>